<dbReference type="RefSeq" id="WP_203891522.1">
    <property type="nucleotide sequence ID" value="NZ_BOOH01000023.1"/>
</dbReference>
<dbReference type="InterPro" id="IPR006963">
    <property type="entry name" value="Mopterin_OxRdtase_4Fe-4S_dom"/>
</dbReference>
<dbReference type="PROSITE" id="PS51669">
    <property type="entry name" value="4FE4S_MOW_BIS_MGD"/>
    <property type="match status" value="1"/>
</dbReference>
<evidence type="ECO:0000256" key="4">
    <source>
        <dbReference type="ARBA" id="ARBA00023014"/>
    </source>
</evidence>
<dbReference type="InterPro" id="IPR006657">
    <property type="entry name" value="MoPterin_dinucl-bd_dom"/>
</dbReference>
<gene>
    <name evidence="6" type="primary">nasA</name>
    <name evidence="6" type="ORF">Plo01_33870</name>
</gene>
<dbReference type="Gene3D" id="2.40.40.20">
    <property type="match status" value="1"/>
</dbReference>
<dbReference type="InterPro" id="IPR009010">
    <property type="entry name" value="Asp_de-COase-like_dom_sf"/>
</dbReference>
<name>A0A8J3RL43_9ACTN</name>
<protein>
    <submittedName>
        <fullName evidence="6">Molybdopterin oxidoreductase</fullName>
    </submittedName>
</protein>
<dbReference type="EMBL" id="BOOH01000023">
    <property type="protein sequence ID" value="GIH76958.1"/>
    <property type="molecule type" value="Genomic_DNA"/>
</dbReference>
<evidence type="ECO:0000256" key="2">
    <source>
        <dbReference type="ARBA" id="ARBA00022723"/>
    </source>
</evidence>
<sequence>MPISLSAPAPVKAPAATHCPYCALQCGMNVAAGAPEEGADRTVTITPREDVPANAGGLCQKGWTAGELLTGGRRLTTPLLHGEPASWDEALDFVAARIRALQAEHGPDGVAVFGGGGLTNEKAYLLGKFARMVLRTSQIDYNGRFCMSSAAAASNRAFGMDRGLPFPITDLAAADAVLLAGGNMAETMPPFVRHLAAMRQNGGSLIVTDPRLTATARQADLHLQPTPGTDLALALGLLHLAIAEGHADEAYVAERTNGFDAVRTSVAAWWPERVERITGVPVSQMRRAVAILGNARRAVILTGRGVEQHAKGTDTVTAFINLALALGLPGRPGSGYGCVTGQGNGQGGREHGQKADQLPGYRKIDDPAAREHVARVWGIDPDDLPGPGRSAYELLDALGTAGGPRGLLLFGSNPVISAPRAGHVAERLRSLDLLVVSDLVLSETAALADVVLPSAQWAEEEGTMTNLEGRVLLRRRALPPPAGVRTDLEILQALAVRLGGPVPGGPDMARAFSTEPREVFDELRRASAGGVADYAGITYERIAAETGVFWPCPDTGHPGTPRPFLDRFATPDGRARFVPVDHRPPGEDVDEEYPLYLTTGRVLAHYQSGAQTRRIDALNAVVDETFVELHPDLAERLEAAPGQTLRVISRRGETEGVVRVNPAIRADTVFMPFHWAGANLLTNPELDPVSRMPEFKVCAVRLERVG</sequence>
<dbReference type="Pfam" id="PF01568">
    <property type="entry name" value="Molydop_binding"/>
    <property type="match status" value="1"/>
</dbReference>
<comment type="caution">
    <text evidence="6">The sequence shown here is derived from an EMBL/GenBank/DDBJ whole genome shotgun (WGS) entry which is preliminary data.</text>
</comment>
<keyword evidence="3" id="KW-0408">Iron</keyword>
<proteinExistence type="predicted"/>
<dbReference type="GO" id="GO:0022904">
    <property type="term" value="P:respiratory electron transport chain"/>
    <property type="evidence" value="ECO:0007669"/>
    <property type="project" value="TreeGrafter"/>
</dbReference>
<dbReference type="Gene3D" id="3.40.50.740">
    <property type="match status" value="1"/>
</dbReference>
<dbReference type="Gene3D" id="2.20.25.90">
    <property type="entry name" value="ADC-like domains"/>
    <property type="match status" value="1"/>
</dbReference>
<dbReference type="GO" id="GO:0046872">
    <property type="term" value="F:metal ion binding"/>
    <property type="evidence" value="ECO:0007669"/>
    <property type="project" value="UniProtKB-KW"/>
</dbReference>
<dbReference type="CDD" id="cd00508">
    <property type="entry name" value="MopB_CT_Fdh-Nap-like"/>
    <property type="match status" value="1"/>
</dbReference>
<keyword evidence="7" id="KW-1185">Reference proteome</keyword>
<dbReference type="SUPFAM" id="SSF53706">
    <property type="entry name" value="Formate dehydrogenase/DMSO reductase, domains 1-3"/>
    <property type="match status" value="1"/>
</dbReference>
<dbReference type="AlphaFoldDB" id="A0A8J3RL43"/>
<organism evidence="6 7">
    <name type="scientific">Planobispora longispora</name>
    <dbReference type="NCBI Taxonomy" id="28887"/>
    <lineage>
        <taxon>Bacteria</taxon>
        <taxon>Bacillati</taxon>
        <taxon>Actinomycetota</taxon>
        <taxon>Actinomycetes</taxon>
        <taxon>Streptosporangiales</taxon>
        <taxon>Streptosporangiaceae</taxon>
        <taxon>Planobispora</taxon>
    </lineage>
</organism>
<evidence type="ECO:0000256" key="3">
    <source>
        <dbReference type="ARBA" id="ARBA00023004"/>
    </source>
</evidence>
<evidence type="ECO:0000259" key="5">
    <source>
        <dbReference type="PROSITE" id="PS51669"/>
    </source>
</evidence>
<keyword evidence="4" id="KW-0411">Iron-sulfur</keyword>
<evidence type="ECO:0000256" key="1">
    <source>
        <dbReference type="ARBA" id="ARBA00022485"/>
    </source>
</evidence>
<dbReference type="SUPFAM" id="SSF50692">
    <property type="entry name" value="ADC-like"/>
    <property type="match status" value="1"/>
</dbReference>
<dbReference type="GO" id="GO:0043546">
    <property type="term" value="F:molybdopterin cofactor binding"/>
    <property type="evidence" value="ECO:0007669"/>
    <property type="project" value="InterPro"/>
</dbReference>
<dbReference type="InterPro" id="IPR006656">
    <property type="entry name" value="Mopterin_OxRdtase"/>
</dbReference>
<dbReference type="Pfam" id="PF04879">
    <property type="entry name" value="Molybdop_Fe4S4"/>
    <property type="match status" value="1"/>
</dbReference>
<dbReference type="PANTHER" id="PTHR43105">
    <property type="entry name" value="RESPIRATORY NITRATE REDUCTASE"/>
    <property type="match status" value="1"/>
</dbReference>
<evidence type="ECO:0000313" key="7">
    <source>
        <dbReference type="Proteomes" id="UP000616724"/>
    </source>
</evidence>
<reference evidence="6 7" key="1">
    <citation type="submission" date="2021-01" db="EMBL/GenBank/DDBJ databases">
        <title>Whole genome shotgun sequence of Planobispora longispora NBRC 13918.</title>
        <authorList>
            <person name="Komaki H."/>
            <person name="Tamura T."/>
        </authorList>
    </citation>
    <scope>NUCLEOTIDE SEQUENCE [LARGE SCALE GENOMIC DNA]</scope>
    <source>
        <strain evidence="6 7">NBRC 13918</strain>
    </source>
</reference>
<dbReference type="Gene3D" id="3.40.228.10">
    <property type="entry name" value="Dimethylsulfoxide Reductase, domain 2"/>
    <property type="match status" value="1"/>
</dbReference>
<dbReference type="GO" id="GO:0016020">
    <property type="term" value="C:membrane"/>
    <property type="evidence" value="ECO:0007669"/>
    <property type="project" value="TreeGrafter"/>
</dbReference>
<dbReference type="SMART" id="SM00926">
    <property type="entry name" value="Molybdop_Fe4S4"/>
    <property type="match status" value="1"/>
</dbReference>
<accession>A0A8J3RL43</accession>
<dbReference type="Pfam" id="PF00384">
    <property type="entry name" value="Molybdopterin"/>
    <property type="match status" value="1"/>
</dbReference>
<dbReference type="PANTHER" id="PTHR43105:SF10">
    <property type="entry name" value="NADH-QUINONE OXIDOREDUCTASE SUBUNIT G"/>
    <property type="match status" value="1"/>
</dbReference>
<keyword evidence="1" id="KW-0004">4Fe-4S</keyword>
<keyword evidence="2" id="KW-0479">Metal-binding</keyword>
<feature type="domain" description="4Fe-4S Mo/W bis-MGD-type" evidence="5">
    <location>
        <begin position="12"/>
        <end position="73"/>
    </location>
</feature>
<dbReference type="GO" id="GO:0051539">
    <property type="term" value="F:4 iron, 4 sulfur cluster binding"/>
    <property type="evidence" value="ECO:0007669"/>
    <property type="project" value="UniProtKB-KW"/>
</dbReference>
<evidence type="ECO:0000313" key="6">
    <source>
        <dbReference type="EMBL" id="GIH76958.1"/>
    </source>
</evidence>
<dbReference type="Proteomes" id="UP000616724">
    <property type="component" value="Unassembled WGS sequence"/>
</dbReference>
<dbReference type="InterPro" id="IPR050123">
    <property type="entry name" value="Prok_molybdopt-oxidoreductase"/>
</dbReference>
<dbReference type="GO" id="GO:0003954">
    <property type="term" value="F:NADH dehydrogenase activity"/>
    <property type="evidence" value="ECO:0007669"/>
    <property type="project" value="TreeGrafter"/>
</dbReference>